<dbReference type="InterPro" id="IPR052523">
    <property type="entry name" value="Trichothecene_AcTrans"/>
</dbReference>
<dbReference type="Proteomes" id="UP000188836">
    <property type="component" value="Unassembled WGS sequence"/>
</dbReference>
<dbReference type="OrthoDB" id="7057833at2"/>
<sequence>MGTAPQAWRADAGDFDRIVEAFSRAALDEAVTAWILEDFPPDDFVAEFVPRTVERGLRDDEVWVAGADGEIWTVSIWQTLTSLQRFEEEAAETGAHAAQLPGVRPLQRSAYLTDLLAREHPREFPHSYVQVMVTVPEHRGKGSGAAVLADRVRACGAAGTPAFLEASTERSARLYAREGFVREGTPHQLPDNGPTLIPMWFRP</sequence>
<dbReference type="SUPFAM" id="SSF55729">
    <property type="entry name" value="Acyl-CoA N-acyltransferases (Nat)"/>
    <property type="match status" value="1"/>
</dbReference>
<dbReference type="InterPro" id="IPR016181">
    <property type="entry name" value="Acyl_CoA_acyltransferase"/>
</dbReference>
<reference evidence="1 2" key="1">
    <citation type="journal article" date="2016" name="Antonie Van Leeuwenhoek">
        <title>Nocardia donostiensis sp. nov., isolated from human respiratory specimens.</title>
        <authorList>
            <person name="Ercibengoa M."/>
            <person name="Bell M."/>
            <person name="Marimon J.M."/>
            <person name="Humrighouse B."/>
            <person name="Klenk H.P."/>
            <person name="Potter G."/>
            <person name="Perez-Trallero E."/>
        </authorList>
    </citation>
    <scope>NUCLEOTIDE SEQUENCE [LARGE SCALE GENOMIC DNA]</scope>
    <source>
        <strain evidence="1 2">X1655</strain>
    </source>
</reference>
<dbReference type="PANTHER" id="PTHR42791:SF1">
    <property type="entry name" value="N-ACETYLTRANSFERASE DOMAIN-CONTAINING PROTEIN"/>
    <property type="match status" value="1"/>
</dbReference>
<comment type="caution">
    <text evidence="1">The sequence shown here is derived from an EMBL/GenBank/DDBJ whole genome shotgun (WGS) entry which is preliminary data.</text>
</comment>
<protein>
    <submittedName>
        <fullName evidence="1">GNAT family N-acetyltransferase</fullName>
    </submittedName>
</protein>
<evidence type="ECO:0000313" key="2">
    <source>
        <dbReference type="Proteomes" id="UP000188836"/>
    </source>
</evidence>
<dbReference type="RefSeq" id="WP_077121640.1">
    <property type="nucleotide sequence ID" value="NZ_LOKT01000027.1"/>
</dbReference>
<dbReference type="Gene3D" id="3.40.630.30">
    <property type="match status" value="1"/>
</dbReference>
<proteinExistence type="predicted"/>
<accession>A0A1V2T9F4</accession>
<keyword evidence="1" id="KW-0808">Transferase</keyword>
<dbReference type="EMBL" id="MUMY01000032">
    <property type="protein sequence ID" value="ONM46078.1"/>
    <property type="molecule type" value="Genomic_DNA"/>
</dbReference>
<name>A0A1V2T9F4_9NOCA</name>
<gene>
    <name evidence="1" type="ORF">B0T46_24810</name>
</gene>
<organism evidence="1 2">
    <name type="scientific">Nocardia donostiensis</name>
    <dbReference type="NCBI Taxonomy" id="1538463"/>
    <lineage>
        <taxon>Bacteria</taxon>
        <taxon>Bacillati</taxon>
        <taxon>Actinomycetota</taxon>
        <taxon>Actinomycetes</taxon>
        <taxon>Mycobacteriales</taxon>
        <taxon>Nocardiaceae</taxon>
        <taxon>Nocardia</taxon>
    </lineage>
</organism>
<dbReference type="GO" id="GO:0016740">
    <property type="term" value="F:transferase activity"/>
    <property type="evidence" value="ECO:0007669"/>
    <property type="project" value="UniProtKB-KW"/>
</dbReference>
<keyword evidence="2" id="KW-1185">Reference proteome</keyword>
<dbReference type="STRING" id="1538463.B0T36_25305"/>
<evidence type="ECO:0000313" key="1">
    <source>
        <dbReference type="EMBL" id="ONM46078.1"/>
    </source>
</evidence>
<dbReference type="AlphaFoldDB" id="A0A1V2T9F4"/>
<dbReference type="PANTHER" id="PTHR42791">
    <property type="entry name" value="GNAT FAMILY ACETYLTRANSFERASE"/>
    <property type="match status" value="1"/>
</dbReference>